<dbReference type="RefSeq" id="WP_368636398.1">
    <property type="nucleotide sequence ID" value="NZ_JBFRHK010000005.1"/>
</dbReference>
<comment type="caution">
    <text evidence="1">The sequence shown here is derived from an EMBL/GenBank/DDBJ whole genome shotgun (WGS) entry which is preliminary data.</text>
</comment>
<gene>
    <name evidence="1" type="ORF">AB1300_10275</name>
</gene>
<name>A0ABV3VX87_9BACI</name>
<proteinExistence type="predicted"/>
<dbReference type="EMBL" id="JBFRHK010000005">
    <property type="protein sequence ID" value="MEX3745522.1"/>
    <property type="molecule type" value="Genomic_DNA"/>
</dbReference>
<accession>A0ABV3VX87</accession>
<keyword evidence="2" id="KW-1185">Reference proteome</keyword>
<evidence type="ECO:0000313" key="1">
    <source>
        <dbReference type="EMBL" id="MEX3745522.1"/>
    </source>
</evidence>
<sequence length="114" mass="12525">MKRQRQISKVLSTTLNFPSIISKVLSTTQDVLSIISKVLSTILDVLSIISKVLSTIFICAKAKQQQQMFSCSESKATATNVLSARKRSVSGKAPNRNGFQPHAMVMSQNNVKQI</sequence>
<evidence type="ECO:0000313" key="2">
    <source>
        <dbReference type="Proteomes" id="UP001558534"/>
    </source>
</evidence>
<dbReference type="Proteomes" id="UP001558534">
    <property type="component" value="Unassembled WGS sequence"/>
</dbReference>
<protein>
    <submittedName>
        <fullName evidence="1">Uncharacterized protein</fullName>
    </submittedName>
</protein>
<organism evidence="1 2">
    <name type="scientific">Lysinibacillus xylanilyticus</name>
    <dbReference type="NCBI Taxonomy" id="582475"/>
    <lineage>
        <taxon>Bacteria</taxon>
        <taxon>Bacillati</taxon>
        <taxon>Bacillota</taxon>
        <taxon>Bacilli</taxon>
        <taxon>Bacillales</taxon>
        <taxon>Bacillaceae</taxon>
        <taxon>Lysinibacillus</taxon>
    </lineage>
</organism>
<reference evidence="1 2" key="1">
    <citation type="submission" date="2024-07" db="EMBL/GenBank/DDBJ databases">
        <title>Characterization of a bacterium isolated from hydrolysated instant sea cucumber by whole-genome sequencing and metabolomics.</title>
        <authorList>
            <person name="Luo X."/>
            <person name="Zhang Z."/>
            <person name="Zheng Z."/>
            <person name="Zhang W."/>
            <person name="Ming T."/>
            <person name="Jiao L."/>
            <person name="Su X."/>
            <person name="Kong F."/>
            <person name="Xu J."/>
        </authorList>
    </citation>
    <scope>NUCLEOTIDE SEQUENCE [LARGE SCALE GENOMIC DNA]</scope>
    <source>
        <strain evidence="1 2">XL-2024</strain>
    </source>
</reference>